<keyword evidence="5" id="KW-0067">ATP-binding</keyword>
<evidence type="ECO:0000313" key="11">
    <source>
        <dbReference type="RefSeq" id="XP_038820914.1"/>
    </source>
</evidence>
<dbReference type="GO" id="GO:0005930">
    <property type="term" value="C:axoneme"/>
    <property type="evidence" value="ECO:0007669"/>
    <property type="project" value="TreeGrafter"/>
</dbReference>
<dbReference type="GO" id="GO:0070736">
    <property type="term" value="F:protein-glycine ligase activity, initiating"/>
    <property type="evidence" value="ECO:0007669"/>
    <property type="project" value="TreeGrafter"/>
</dbReference>
<feature type="region of interest" description="Disordered" evidence="9">
    <location>
        <begin position="187"/>
        <end position="227"/>
    </location>
</feature>
<dbReference type="Pfam" id="PF03133">
    <property type="entry name" value="TTL"/>
    <property type="match status" value="1"/>
</dbReference>
<sequence length="957" mass="106694">MLREGLVLELETGIRAIAGAGTGYHGLMLGLVLGLGTGNGEPGLLQVLGLDLGLIFGSSSTPHLELGLVLQNGYWVGAGSGSGSVEGRKDNLRSQQTLKTRRSVMGLACGMLAPCVGLELWSFLLASSEGRVRCSPFNLPEINPDRLKTAKALVEKAVQLRRVFSVQGPYPVIRAALQARGWVERRLPRPAPKPASHCHGEEDGDDSNDDNDRGVEGARGHDPDDMHDLMSRLVRNETTYFYWTTRRDEIDCRSLRKDQMTNHYAKSGTFTTKVGLCVNLRNLQWFDATNPDTFFPRCYRLGADDEKHAFIEDFRRTACTSLLQHIVERSDGEGREQVEAEEEKVEENLSQSEGIRSSPGPRKRRATRLVSPRMIDRALHVCQEFLNSLDHSDIDVTMETPPSLTEQQWVKFMHDYYLVVHEGVGIEGSGVYVERCQAMLNRLQVCPQLETDGLHNIWIIKPGAKSRGRGIMCMNRLEEILSLVDSDPSLIKDSKWVVQKYLERPLLVYATKFDLRQWFLVTDWNPLTVWFYRECYLRFSTQPYSTQTLDSSVHLCNNSIQKHFQPSQWRHPEVPKDNMWSCSQFRAFLHAQGQGASWGALVVPGMQRAVVHALQTAQDLVEGRRGSFELYGADFILGRDLRPWLLEINASPTMAPSTAVTARLCPAVQLDTLKVVLDRRADPGAYTGGFQLIYKQATVEVPQYMGVNLLVEGAPLRRPRLPPHRIRVILDPPLTTHIHTRTNQSAPETEDKASSHRPSPCRRPSGKENQSGLRGNRFHKRDEEGGALGRQHTPTLRLSQRMATERPLALHSEHQKRACCLGMSLSRNWPLCLVPRTLSHSLSTPCGILGGDTHPSHPKPHPRPAPGPCTNRPFLPQSSLGPPRKAPTRSLPTLYGPIPGLEVFGLRPSPLTEPLSGPCPALASDPGLRIHQFLPHFHRQAMATYKGDCAGGGPKSS</sequence>
<protein>
    <submittedName>
        <fullName evidence="11">Tubulin monoglycylase TTLL3-like</fullName>
    </submittedName>
</protein>
<dbReference type="SUPFAM" id="SSF56059">
    <property type="entry name" value="Glutathione synthetase ATP-binding domain-like"/>
    <property type="match status" value="1"/>
</dbReference>
<keyword evidence="10" id="KW-1185">Reference proteome</keyword>
<keyword evidence="6" id="KW-0966">Cell projection</keyword>
<evidence type="ECO:0000313" key="10">
    <source>
        <dbReference type="Proteomes" id="UP000808372"/>
    </source>
</evidence>
<dbReference type="PANTHER" id="PTHR45870">
    <property type="entry name" value="TUBULIN MONOGLYCYLASE TTLL3"/>
    <property type="match status" value="1"/>
</dbReference>
<evidence type="ECO:0000256" key="4">
    <source>
        <dbReference type="ARBA" id="ARBA00022741"/>
    </source>
</evidence>
<keyword evidence="6" id="KW-0282">Flagellum</keyword>
<comment type="subcellular location">
    <subcellularLocation>
        <location evidence="1">Cytoplasm</location>
        <location evidence="1">Cytoskeleton</location>
        <location evidence="1">Flagellum axoneme</location>
    </subcellularLocation>
</comment>
<keyword evidence="2" id="KW-0963">Cytoplasm</keyword>
<dbReference type="InterPro" id="IPR004344">
    <property type="entry name" value="TTL/TTLL_fam"/>
</dbReference>
<dbReference type="AlphaFoldDB" id="A0A8U0TLB6"/>
<evidence type="ECO:0000256" key="9">
    <source>
        <dbReference type="SAM" id="MobiDB-lite"/>
    </source>
</evidence>
<reference evidence="11" key="1">
    <citation type="submission" date="2025-08" db="UniProtKB">
        <authorList>
            <consortium name="RefSeq"/>
        </authorList>
    </citation>
    <scope>IDENTIFICATION</scope>
    <source>
        <tissue evidence="11">White muscle</tissue>
    </source>
</reference>
<feature type="region of interest" description="Disordered" evidence="9">
    <location>
        <begin position="850"/>
        <end position="889"/>
    </location>
</feature>
<evidence type="ECO:0000256" key="3">
    <source>
        <dbReference type="ARBA" id="ARBA00022598"/>
    </source>
</evidence>
<evidence type="ECO:0000256" key="7">
    <source>
        <dbReference type="ARBA" id="ARBA00023212"/>
    </source>
</evidence>
<dbReference type="InterPro" id="IPR051437">
    <property type="entry name" value="TTLL_monoglycylase"/>
</dbReference>
<dbReference type="Gene3D" id="3.30.470.20">
    <property type="entry name" value="ATP-grasp fold, B domain"/>
    <property type="match status" value="1"/>
</dbReference>
<evidence type="ECO:0000256" key="6">
    <source>
        <dbReference type="ARBA" id="ARBA00022846"/>
    </source>
</evidence>
<dbReference type="GO" id="GO:0003341">
    <property type="term" value="P:cilium movement"/>
    <property type="evidence" value="ECO:0007669"/>
    <property type="project" value="TreeGrafter"/>
</dbReference>
<dbReference type="PANTHER" id="PTHR45870:SF2">
    <property type="entry name" value="TUBULIN MONOGLYCYLASE TTLL3"/>
    <property type="match status" value="1"/>
</dbReference>
<keyword evidence="6" id="KW-0969">Cilium</keyword>
<feature type="compositionally biased region" description="Basic and acidic residues" evidence="9">
    <location>
        <begin position="210"/>
        <end position="227"/>
    </location>
</feature>
<keyword evidence="7" id="KW-0206">Cytoskeleton</keyword>
<evidence type="ECO:0000256" key="2">
    <source>
        <dbReference type="ARBA" id="ARBA00022490"/>
    </source>
</evidence>
<gene>
    <name evidence="11" type="primary">LOC120021288</name>
</gene>
<dbReference type="PROSITE" id="PS51221">
    <property type="entry name" value="TTL"/>
    <property type="match status" value="1"/>
</dbReference>
<accession>A0A8U0TLB6</accession>
<dbReference type="KEGG" id="snh:120021288"/>
<dbReference type="GO" id="GO:0005524">
    <property type="term" value="F:ATP binding"/>
    <property type="evidence" value="ECO:0007669"/>
    <property type="project" value="UniProtKB-KW"/>
</dbReference>
<evidence type="ECO:0000256" key="1">
    <source>
        <dbReference type="ARBA" id="ARBA00004611"/>
    </source>
</evidence>
<dbReference type="RefSeq" id="XP_038820914.1">
    <property type="nucleotide sequence ID" value="XM_038964986.1"/>
</dbReference>
<dbReference type="GO" id="GO:0015630">
    <property type="term" value="C:microtubule cytoskeleton"/>
    <property type="evidence" value="ECO:0007669"/>
    <property type="project" value="TreeGrafter"/>
</dbReference>
<keyword evidence="3" id="KW-0436">Ligase</keyword>
<proteinExistence type="predicted"/>
<dbReference type="Proteomes" id="UP000808372">
    <property type="component" value="Chromosome 2"/>
</dbReference>
<evidence type="ECO:0000256" key="5">
    <source>
        <dbReference type="ARBA" id="ARBA00022840"/>
    </source>
</evidence>
<feature type="region of interest" description="Disordered" evidence="9">
    <location>
        <begin position="330"/>
        <end position="367"/>
    </location>
</feature>
<organism evidence="10 11">
    <name type="scientific">Salvelinus namaycush</name>
    <name type="common">Lake trout</name>
    <name type="synonym">Salmo namaycush</name>
    <dbReference type="NCBI Taxonomy" id="8040"/>
    <lineage>
        <taxon>Eukaryota</taxon>
        <taxon>Metazoa</taxon>
        <taxon>Chordata</taxon>
        <taxon>Craniata</taxon>
        <taxon>Vertebrata</taxon>
        <taxon>Euteleostomi</taxon>
        <taxon>Actinopterygii</taxon>
        <taxon>Neopterygii</taxon>
        <taxon>Teleostei</taxon>
        <taxon>Protacanthopterygii</taxon>
        <taxon>Salmoniformes</taxon>
        <taxon>Salmonidae</taxon>
        <taxon>Salmoninae</taxon>
        <taxon>Salvelinus</taxon>
    </lineage>
</organism>
<dbReference type="GeneID" id="120021288"/>
<keyword evidence="4" id="KW-0547">Nucleotide-binding</keyword>
<evidence type="ECO:0000256" key="8">
    <source>
        <dbReference type="ARBA" id="ARBA00048944"/>
    </source>
</evidence>
<name>A0A8U0TLB6_SALNM</name>
<feature type="region of interest" description="Disordered" evidence="9">
    <location>
        <begin position="733"/>
        <end position="799"/>
    </location>
</feature>
<dbReference type="FunFam" id="3.30.470.20:FF:000032">
    <property type="entry name" value="tubulin monoglycylase TTLL3 isoform X2"/>
    <property type="match status" value="1"/>
</dbReference>
<comment type="catalytic activity">
    <reaction evidence="8">
        <text>L-glutamyl-[protein] + glycine + ATP = glycyl-L-glutamyl-[protein] + ADP + phosphate + H(+)</text>
        <dbReference type="Rhea" id="RHEA:67180"/>
        <dbReference type="Rhea" id="RHEA-COMP:10208"/>
        <dbReference type="Rhea" id="RHEA-COMP:17207"/>
        <dbReference type="ChEBI" id="CHEBI:15378"/>
        <dbReference type="ChEBI" id="CHEBI:29973"/>
        <dbReference type="ChEBI" id="CHEBI:30616"/>
        <dbReference type="ChEBI" id="CHEBI:43474"/>
        <dbReference type="ChEBI" id="CHEBI:57305"/>
        <dbReference type="ChEBI" id="CHEBI:167890"/>
        <dbReference type="ChEBI" id="CHEBI:456216"/>
    </reaction>
    <physiologicalReaction direction="left-to-right" evidence="8">
        <dbReference type="Rhea" id="RHEA:67181"/>
    </physiologicalReaction>
</comment>
<dbReference type="GO" id="GO:0060271">
    <property type="term" value="P:cilium assembly"/>
    <property type="evidence" value="ECO:0007669"/>
    <property type="project" value="TreeGrafter"/>
</dbReference>